<evidence type="ECO:0000313" key="2">
    <source>
        <dbReference type="Proteomes" id="UP000827872"/>
    </source>
</evidence>
<dbReference type="Proteomes" id="UP000827872">
    <property type="component" value="Linkage Group LG05"/>
</dbReference>
<evidence type="ECO:0000313" key="1">
    <source>
        <dbReference type="EMBL" id="KAH7998953.1"/>
    </source>
</evidence>
<comment type="caution">
    <text evidence="1">The sequence shown here is derived from an EMBL/GenBank/DDBJ whole genome shotgun (WGS) entry which is preliminary data.</text>
</comment>
<protein>
    <submittedName>
        <fullName evidence="1">Uncharacterized protein</fullName>
    </submittedName>
</protein>
<organism evidence="1 2">
    <name type="scientific">Sphaerodactylus townsendi</name>
    <dbReference type="NCBI Taxonomy" id="933632"/>
    <lineage>
        <taxon>Eukaryota</taxon>
        <taxon>Metazoa</taxon>
        <taxon>Chordata</taxon>
        <taxon>Craniata</taxon>
        <taxon>Vertebrata</taxon>
        <taxon>Euteleostomi</taxon>
        <taxon>Lepidosauria</taxon>
        <taxon>Squamata</taxon>
        <taxon>Bifurcata</taxon>
        <taxon>Gekkota</taxon>
        <taxon>Sphaerodactylidae</taxon>
        <taxon>Sphaerodactylus</taxon>
    </lineage>
</organism>
<proteinExistence type="predicted"/>
<name>A0ACB8F0T9_9SAUR</name>
<keyword evidence="2" id="KW-1185">Reference proteome</keyword>
<accession>A0ACB8F0T9</accession>
<sequence>MASLSENPGPKSETASCWSTTQQQQFAEQAPGAESPGAAARAAHHPQQHGRPCASAVPLAASRSALGWEVPPRGSCRALMGAVSSLAGCTPNLHQGAVPRALAYEGRRPKLQYRL</sequence>
<reference evidence="1" key="1">
    <citation type="submission" date="2021-08" db="EMBL/GenBank/DDBJ databases">
        <title>The first chromosome-level gecko genome reveals the dynamic sex chromosomes of Neotropical dwarf geckos (Sphaerodactylidae: Sphaerodactylus).</title>
        <authorList>
            <person name="Pinto B.J."/>
            <person name="Keating S.E."/>
            <person name="Gamble T."/>
        </authorList>
    </citation>
    <scope>NUCLEOTIDE SEQUENCE</scope>
    <source>
        <strain evidence="1">TG3544</strain>
    </source>
</reference>
<gene>
    <name evidence="1" type="ORF">K3G42_003137</name>
</gene>
<dbReference type="EMBL" id="CM037618">
    <property type="protein sequence ID" value="KAH7998953.1"/>
    <property type="molecule type" value="Genomic_DNA"/>
</dbReference>